<feature type="compositionally biased region" description="Polar residues" evidence="12">
    <location>
        <begin position="525"/>
        <end position="537"/>
    </location>
</feature>
<dbReference type="InterPro" id="IPR014017">
    <property type="entry name" value="DNA_helicase_UvrD-like_C"/>
</dbReference>
<feature type="region of interest" description="Disordered" evidence="12">
    <location>
        <begin position="518"/>
        <end position="552"/>
    </location>
</feature>
<dbReference type="InterPro" id="IPR014016">
    <property type="entry name" value="UvrD-like_ATP-bd"/>
</dbReference>
<dbReference type="EMBL" id="JBGBPQ010000015">
    <property type="protein sequence ID" value="KAL1510275.1"/>
    <property type="molecule type" value="Genomic_DNA"/>
</dbReference>
<evidence type="ECO:0000259" key="14">
    <source>
        <dbReference type="PROSITE" id="PS51217"/>
    </source>
</evidence>
<evidence type="ECO:0000259" key="13">
    <source>
        <dbReference type="PROSITE" id="PS51198"/>
    </source>
</evidence>
<comment type="catalytic activity">
    <reaction evidence="8">
        <text>Couples ATP hydrolysis with the unwinding of duplex DNA by translocating in the 3'-5' direction.</text>
        <dbReference type="EC" id="5.6.2.4"/>
    </reaction>
</comment>
<comment type="similarity">
    <text evidence="1">Belongs to the helicase family. UvrD subfamily.</text>
</comment>
<evidence type="ECO:0000256" key="8">
    <source>
        <dbReference type="ARBA" id="ARBA00034617"/>
    </source>
</evidence>
<keyword evidence="6" id="KW-0238">DNA-binding</keyword>
<evidence type="ECO:0000256" key="2">
    <source>
        <dbReference type="ARBA" id="ARBA00022741"/>
    </source>
</evidence>
<evidence type="ECO:0000313" key="16">
    <source>
        <dbReference type="Proteomes" id="UP001515480"/>
    </source>
</evidence>
<name>A0AB34J176_PRYPA</name>
<keyword evidence="5 11" id="KW-0067">ATP-binding</keyword>
<evidence type="ECO:0000256" key="3">
    <source>
        <dbReference type="ARBA" id="ARBA00022801"/>
    </source>
</evidence>
<dbReference type="PANTHER" id="PTHR11070">
    <property type="entry name" value="UVRD / RECB / PCRA DNA HELICASE FAMILY MEMBER"/>
    <property type="match status" value="1"/>
</dbReference>
<dbReference type="InterPro" id="IPR000212">
    <property type="entry name" value="DNA_helicase_UvrD/REP"/>
</dbReference>
<dbReference type="AlphaFoldDB" id="A0AB34J176"/>
<organism evidence="15 16">
    <name type="scientific">Prymnesium parvum</name>
    <name type="common">Toxic golden alga</name>
    <dbReference type="NCBI Taxonomy" id="97485"/>
    <lineage>
        <taxon>Eukaryota</taxon>
        <taxon>Haptista</taxon>
        <taxon>Haptophyta</taxon>
        <taxon>Prymnesiophyceae</taxon>
        <taxon>Prymnesiales</taxon>
        <taxon>Prymnesiaceae</taxon>
        <taxon>Prymnesium</taxon>
    </lineage>
</organism>
<dbReference type="GO" id="GO:0005524">
    <property type="term" value="F:ATP binding"/>
    <property type="evidence" value="ECO:0007669"/>
    <property type="project" value="UniProtKB-UniRule"/>
</dbReference>
<evidence type="ECO:0000256" key="12">
    <source>
        <dbReference type="SAM" id="MobiDB-lite"/>
    </source>
</evidence>
<dbReference type="PROSITE" id="PS51217">
    <property type="entry name" value="UVRD_HELICASE_CTER"/>
    <property type="match status" value="1"/>
</dbReference>
<feature type="compositionally biased region" description="Acidic residues" evidence="12">
    <location>
        <begin position="541"/>
        <end position="550"/>
    </location>
</feature>
<evidence type="ECO:0000256" key="7">
    <source>
        <dbReference type="ARBA" id="ARBA00023235"/>
    </source>
</evidence>
<dbReference type="GO" id="GO:0003677">
    <property type="term" value="F:DNA binding"/>
    <property type="evidence" value="ECO:0007669"/>
    <property type="project" value="UniProtKB-KW"/>
</dbReference>
<feature type="region of interest" description="Disordered" evidence="12">
    <location>
        <begin position="775"/>
        <end position="800"/>
    </location>
</feature>
<dbReference type="GO" id="GO:0043138">
    <property type="term" value="F:3'-5' DNA helicase activity"/>
    <property type="evidence" value="ECO:0007669"/>
    <property type="project" value="UniProtKB-EC"/>
</dbReference>
<evidence type="ECO:0000313" key="15">
    <source>
        <dbReference type="EMBL" id="KAL1510275.1"/>
    </source>
</evidence>
<dbReference type="InterPro" id="IPR013986">
    <property type="entry name" value="DExx_box_DNA_helicase_dom_sf"/>
</dbReference>
<keyword evidence="7" id="KW-0413">Isomerase</keyword>
<dbReference type="Gene3D" id="3.40.50.300">
    <property type="entry name" value="P-loop containing nucleotide triphosphate hydrolases"/>
    <property type="match status" value="3"/>
</dbReference>
<dbReference type="CDD" id="cd17932">
    <property type="entry name" value="DEXQc_UvrD"/>
    <property type="match status" value="1"/>
</dbReference>
<dbReference type="InterPro" id="IPR027417">
    <property type="entry name" value="P-loop_NTPase"/>
</dbReference>
<dbReference type="GO" id="GO:0016787">
    <property type="term" value="F:hydrolase activity"/>
    <property type="evidence" value="ECO:0007669"/>
    <property type="project" value="UniProtKB-UniRule"/>
</dbReference>
<comment type="caution">
    <text evidence="15">The sequence shown here is derived from an EMBL/GenBank/DDBJ whole genome shotgun (WGS) entry which is preliminary data.</text>
</comment>
<evidence type="ECO:0000256" key="10">
    <source>
        <dbReference type="ARBA" id="ARBA00048988"/>
    </source>
</evidence>
<feature type="binding site" evidence="11">
    <location>
        <begin position="23"/>
        <end position="30"/>
    </location>
    <ligand>
        <name>ATP</name>
        <dbReference type="ChEBI" id="CHEBI:30616"/>
    </ligand>
</feature>
<accession>A0AB34J176</accession>
<dbReference type="PANTHER" id="PTHR11070:SF2">
    <property type="entry name" value="ATP-DEPENDENT DNA HELICASE SRS2"/>
    <property type="match status" value="1"/>
</dbReference>
<keyword evidence="16" id="KW-1185">Reference proteome</keyword>
<gene>
    <name evidence="15" type="ORF">AB1Y20_006597</name>
</gene>
<keyword evidence="3 11" id="KW-0378">Hydrolase</keyword>
<evidence type="ECO:0000256" key="6">
    <source>
        <dbReference type="ARBA" id="ARBA00023125"/>
    </source>
</evidence>
<evidence type="ECO:0000256" key="11">
    <source>
        <dbReference type="PROSITE-ProRule" id="PRU00560"/>
    </source>
</evidence>
<sequence>MPLDAHQSVCVLADPTQNMVVHACPGAGKSTTIARRCQALVERGVPPSRILVLTFSKASAIDLDTKMSQLGGMMPRATTYHAFALKVLRKLPGPHSSSSIIQPGQQRKLLRKLLPQGDPSQSKQLLKRAISVVSKTKASDATLAKADPQVAELLRRYDEELRRGNLIDFEDMITLTTRAIQEEEARSGQPFSPFHSHLLLDEAQDTSTGQLALLKAIAPVGGITLTAVGDADQTIYGFRGSRPDMLACIASYWGCTAFLLPNNYRCAPPIVYASRMIVDGASAHVNLPQEGVDASGVVRPSARGEGVRLDSFGSGYMGAVGVRMVRCAQRADELEGLARELLQRSSTRGTAAVLCRLRAECTQVRTVLKEFGVPLIAAEERSAWNKGQEGLGLLSFLRLATTPSDDAAFTVAIGIHSHASATFGRKGAAMAYLRGLQEPGGLLKAARAAKLRGFPQCKAQSNLTRPAQSALTQFLETMDDVCKCVQSPDPTRVDGLLASLAERVRFAVHLTKQDARGASSRRAFSVSTRESPPQQGHSSLDDSDDDESEGDVGTARVNKLLKLASRVAASLDPAASNIEQVAQFCDAMALASHDSASSPAKEDDAHAVVVSTIHQAKGLEWDVVYIPGLTDGVIPLVPRGLLPNSLELVEHYEEERRLMYVAITRARRSLVLSWPERDELATPVEGAAAQQKQRASALKPSRFLSQLLSACEAGEAPQIPPPAARTLWHDYPQPMETVHPALPRHGPRAAGTCTSFPAPQTRWQDYTHESVRPGLSGAWTGTEGSSAVCPRGSKRPMPPM</sequence>
<keyword evidence="4 11" id="KW-0347">Helicase</keyword>
<dbReference type="Gene3D" id="1.10.10.160">
    <property type="match status" value="1"/>
</dbReference>
<keyword evidence="2 11" id="KW-0547">Nucleotide-binding</keyword>
<feature type="domain" description="UvrD-like helicase C-terminal" evidence="14">
    <location>
        <begin position="268"/>
        <end position="618"/>
    </location>
</feature>
<comment type="catalytic activity">
    <reaction evidence="10">
        <text>ATP + H2O = ADP + phosphate + H(+)</text>
        <dbReference type="Rhea" id="RHEA:13065"/>
        <dbReference type="ChEBI" id="CHEBI:15377"/>
        <dbReference type="ChEBI" id="CHEBI:15378"/>
        <dbReference type="ChEBI" id="CHEBI:30616"/>
        <dbReference type="ChEBI" id="CHEBI:43474"/>
        <dbReference type="ChEBI" id="CHEBI:456216"/>
        <dbReference type="EC" id="5.6.2.4"/>
    </reaction>
</comment>
<reference evidence="15 16" key="1">
    <citation type="journal article" date="2024" name="Science">
        <title>Giant polyketide synthase enzymes in the biosynthesis of giant marine polyether toxins.</title>
        <authorList>
            <person name="Fallon T.R."/>
            <person name="Shende V.V."/>
            <person name="Wierzbicki I.H."/>
            <person name="Pendleton A.L."/>
            <person name="Watervoot N.F."/>
            <person name="Auber R.P."/>
            <person name="Gonzalez D.J."/>
            <person name="Wisecaver J.H."/>
            <person name="Moore B.S."/>
        </authorList>
    </citation>
    <scope>NUCLEOTIDE SEQUENCE [LARGE SCALE GENOMIC DNA]</scope>
    <source>
        <strain evidence="15 16">12B1</strain>
    </source>
</reference>
<feature type="domain" description="UvrD-like helicase ATP-binding" evidence="13">
    <location>
        <begin position="2"/>
        <end position="267"/>
    </location>
</feature>
<dbReference type="GO" id="GO:0005634">
    <property type="term" value="C:nucleus"/>
    <property type="evidence" value="ECO:0007669"/>
    <property type="project" value="TreeGrafter"/>
</dbReference>
<evidence type="ECO:0000256" key="1">
    <source>
        <dbReference type="ARBA" id="ARBA00009922"/>
    </source>
</evidence>
<dbReference type="SUPFAM" id="SSF52540">
    <property type="entry name" value="P-loop containing nucleoside triphosphate hydrolases"/>
    <property type="match status" value="1"/>
</dbReference>
<dbReference type="GO" id="GO:0000725">
    <property type="term" value="P:recombinational repair"/>
    <property type="evidence" value="ECO:0007669"/>
    <property type="project" value="TreeGrafter"/>
</dbReference>
<dbReference type="Proteomes" id="UP001515480">
    <property type="component" value="Unassembled WGS sequence"/>
</dbReference>
<dbReference type="Gene3D" id="1.10.486.10">
    <property type="entry name" value="PCRA, domain 4"/>
    <property type="match status" value="2"/>
</dbReference>
<proteinExistence type="inferred from homology"/>
<dbReference type="PROSITE" id="PS51198">
    <property type="entry name" value="UVRD_HELICASE_ATP_BIND"/>
    <property type="match status" value="1"/>
</dbReference>
<evidence type="ECO:0000256" key="5">
    <source>
        <dbReference type="ARBA" id="ARBA00022840"/>
    </source>
</evidence>
<dbReference type="Pfam" id="PF13361">
    <property type="entry name" value="UvrD_C"/>
    <property type="match status" value="1"/>
</dbReference>
<evidence type="ECO:0000256" key="4">
    <source>
        <dbReference type="ARBA" id="ARBA00022806"/>
    </source>
</evidence>
<evidence type="ECO:0000256" key="9">
    <source>
        <dbReference type="ARBA" id="ARBA00034808"/>
    </source>
</evidence>
<dbReference type="EC" id="5.6.2.4" evidence="9"/>
<dbReference type="CDD" id="cd18807">
    <property type="entry name" value="SF1_C_UvrD"/>
    <property type="match status" value="1"/>
</dbReference>
<protein>
    <recommendedName>
        <fullName evidence="9">DNA 3'-5' helicase</fullName>
        <ecNumber evidence="9">5.6.2.4</ecNumber>
    </recommendedName>
</protein>
<dbReference type="Pfam" id="PF00580">
    <property type="entry name" value="UvrD-helicase"/>
    <property type="match status" value="1"/>
</dbReference>